<dbReference type="OrthoDB" id="10555497at2759"/>
<keyword evidence="2" id="KW-0732">Signal</keyword>
<reference evidence="3 4" key="1">
    <citation type="submission" date="2018-11" db="EMBL/GenBank/DDBJ databases">
        <authorList>
            <consortium name="Pathogen Informatics"/>
        </authorList>
    </citation>
    <scope>NUCLEOTIDE SEQUENCE [LARGE SCALE GENOMIC DNA]</scope>
</reference>
<feature type="chain" id="PRO_5018180036" description="Secreted protein" evidence="2">
    <location>
        <begin position="22"/>
        <end position="95"/>
    </location>
</feature>
<feature type="region of interest" description="Disordered" evidence="1">
    <location>
        <begin position="25"/>
        <end position="95"/>
    </location>
</feature>
<evidence type="ECO:0000313" key="4">
    <source>
        <dbReference type="Proteomes" id="UP000270094"/>
    </source>
</evidence>
<dbReference type="AlphaFoldDB" id="A0A3P7J9H5"/>
<sequence length="95" mass="10253">MWSNPLILLGILTTSIVGTLAQAGDEARQQRERKVVALNSESETGTAEKPTKTTIADLSISHDDIEHYDGESSPPPPPPLTPGDEYMPEKPSPET</sequence>
<feature type="compositionally biased region" description="Basic and acidic residues" evidence="1">
    <location>
        <begin position="25"/>
        <end position="35"/>
    </location>
</feature>
<feature type="compositionally biased region" description="Basic and acidic residues" evidence="1">
    <location>
        <begin position="60"/>
        <end position="70"/>
    </location>
</feature>
<gene>
    <name evidence="3" type="ORF">SVUK_LOCUS7835</name>
</gene>
<dbReference type="EMBL" id="UYYB01027495">
    <property type="protein sequence ID" value="VDM72837.1"/>
    <property type="molecule type" value="Genomic_DNA"/>
</dbReference>
<evidence type="ECO:0008006" key="5">
    <source>
        <dbReference type="Google" id="ProtNLM"/>
    </source>
</evidence>
<feature type="signal peptide" evidence="2">
    <location>
        <begin position="1"/>
        <end position="21"/>
    </location>
</feature>
<dbReference type="Proteomes" id="UP000270094">
    <property type="component" value="Unassembled WGS sequence"/>
</dbReference>
<keyword evidence="4" id="KW-1185">Reference proteome</keyword>
<accession>A0A3P7J9H5</accession>
<protein>
    <recommendedName>
        <fullName evidence="5">Secreted protein</fullName>
    </recommendedName>
</protein>
<evidence type="ECO:0000256" key="1">
    <source>
        <dbReference type="SAM" id="MobiDB-lite"/>
    </source>
</evidence>
<evidence type="ECO:0000256" key="2">
    <source>
        <dbReference type="SAM" id="SignalP"/>
    </source>
</evidence>
<evidence type="ECO:0000313" key="3">
    <source>
        <dbReference type="EMBL" id="VDM72837.1"/>
    </source>
</evidence>
<organism evidence="3 4">
    <name type="scientific">Strongylus vulgaris</name>
    <name type="common">Blood worm</name>
    <dbReference type="NCBI Taxonomy" id="40348"/>
    <lineage>
        <taxon>Eukaryota</taxon>
        <taxon>Metazoa</taxon>
        <taxon>Ecdysozoa</taxon>
        <taxon>Nematoda</taxon>
        <taxon>Chromadorea</taxon>
        <taxon>Rhabditida</taxon>
        <taxon>Rhabditina</taxon>
        <taxon>Rhabditomorpha</taxon>
        <taxon>Strongyloidea</taxon>
        <taxon>Strongylidae</taxon>
        <taxon>Strongylus</taxon>
    </lineage>
</organism>
<name>A0A3P7J9H5_STRVU</name>
<proteinExistence type="predicted"/>